<evidence type="ECO:0000256" key="1">
    <source>
        <dbReference type="ARBA" id="ARBA00004418"/>
    </source>
</evidence>
<dbReference type="Gene3D" id="2.70.98.70">
    <property type="match status" value="1"/>
</dbReference>
<evidence type="ECO:0000259" key="5">
    <source>
        <dbReference type="Pfam" id="PF07940"/>
    </source>
</evidence>
<dbReference type="InterPro" id="IPR008929">
    <property type="entry name" value="Chondroitin_lyas"/>
</dbReference>
<dbReference type="InterPro" id="IPR012480">
    <property type="entry name" value="Hepar_II_III_C"/>
</dbReference>
<dbReference type="Proteomes" id="UP000276128">
    <property type="component" value="Unassembled WGS sequence"/>
</dbReference>
<accession>A0A430JJJ0</accession>
<comment type="subcellular location">
    <subcellularLocation>
        <location evidence="1">Periplasm</location>
    </subcellularLocation>
</comment>
<sequence length="697" mass="78892">MNEMRWALLRENAKKPAFRDAAESLRRAAEEAAQLPLDIQDGEHGNWGHYYYCPDDAARLSFDLRRPLEHPCPVCGKVWTGEPFNGAWVSLRHSGIGTGIKKIAFASRMEDSRDAWRALVKDALLQYAAHYDSFEVHGDIPYNGPGKLFAQTLDEAHWIIDLVLAYRCIEDKLDEEARRAIREGLFRPCAAFLIAHKESQLHNHAVLITSAIAMLGVVLGDDAVRQAGLEGEYGLLDQLDRGVLPGGFWYEGAFTYHYYAFDSVLYYCMLVEYTDWELHYHPAFRCMFDFPLNFILPDGSLPRLNDASSVSSLFTYVPFYELAYGWYGEQRYVEVLRRAYGLAQEPVLKGERFSTVPRNTLHALLYGCDLEGKPHGNSSLAMMMATSYSSSGSGLTKLVLPSGAHLLVKISPFGGEHDHMDRLGLSFGIDAKPIFEDIGTTAYGVPMHYAWYKHTYSHNTVCLNGQDQPPVDAERIAFQNETWGSWVVSEADWRKRDYHLKNNITLPEAMCPWDEQAYRGAVVRRLNVLHEQYLIDVMAVQLPDEREIEVLYHMSGDLMAEAGDWRPSSEPLSRLAPELFENKRSKPLLPSDMLVWSIGGEHVFHAVWSSEATVLYTARTPDNPPTKRRTTVVERAKASGTLVMINVFGYGNQVQPEGLQLKVEADSEGWLLQLWNSHFCHEYGVSRELLLRSAAHG</sequence>
<dbReference type="EMBL" id="RXHU01000011">
    <property type="protein sequence ID" value="RTE11225.1"/>
    <property type="molecule type" value="Genomic_DNA"/>
</dbReference>
<protein>
    <recommendedName>
        <fullName evidence="5">Heparinase II/III-like C-terminal domain-containing protein</fullName>
    </recommendedName>
</protein>
<evidence type="ECO:0000256" key="2">
    <source>
        <dbReference type="ARBA" id="ARBA00022729"/>
    </source>
</evidence>
<dbReference type="SUPFAM" id="SSF48230">
    <property type="entry name" value="Chondroitin AC/alginate lyase"/>
    <property type="match status" value="1"/>
</dbReference>
<proteinExistence type="predicted"/>
<evidence type="ECO:0000256" key="4">
    <source>
        <dbReference type="ARBA" id="ARBA00023239"/>
    </source>
</evidence>
<organism evidence="6 7">
    <name type="scientific">Paenibacillus whitsoniae</name>
    <dbReference type="NCBI Taxonomy" id="2496558"/>
    <lineage>
        <taxon>Bacteria</taxon>
        <taxon>Bacillati</taxon>
        <taxon>Bacillota</taxon>
        <taxon>Bacilli</taxon>
        <taxon>Bacillales</taxon>
        <taxon>Paenibacillaceae</taxon>
        <taxon>Paenibacillus</taxon>
    </lineage>
</organism>
<dbReference type="PANTHER" id="PTHR39210:SF1">
    <property type="entry name" value="HEPARIN-SULFATE LYASE"/>
    <property type="match status" value="1"/>
</dbReference>
<evidence type="ECO:0000256" key="3">
    <source>
        <dbReference type="ARBA" id="ARBA00022764"/>
    </source>
</evidence>
<keyword evidence="3" id="KW-0574">Periplasm</keyword>
<name>A0A430JJJ0_9BACL</name>
<keyword evidence="7" id="KW-1185">Reference proteome</keyword>
<dbReference type="GO" id="GO:0016829">
    <property type="term" value="F:lyase activity"/>
    <property type="evidence" value="ECO:0007669"/>
    <property type="project" value="UniProtKB-KW"/>
</dbReference>
<dbReference type="Gene3D" id="1.50.10.100">
    <property type="entry name" value="Chondroitin AC/alginate lyase"/>
    <property type="match status" value="1"/>
</dbReference>
<dbReference type="PANTHER" id="PTHR39210">
    <property type="entry name" value="HEPARIN-SULFATE LYASE"/>
    <property type="match status" value="1"/>
</dbReference>
<keyword evidence="2" id="KW-0732">Signal</keyword>
<reference evidence="6 7" key="1">
    <citation type="submission" date="2018-12" db="EMBL/GenBank/DDBJ databases">
        <title>Bacillus ochoae sp. nov., Paenibacillus whitsoniae sp. nov., Paenibacillus spiritus sp. nov. Isolated from the Mars Exploration Rover during spacecraft assembly.</title>
        <authorList>
            <person name="Seuylemezian A."/>
            <person name="Vaishampayan P."/>
        </authorList>
    </citation>
    <scope>NUCLEOTIDE SEQUENCE [LARGE SCALE GENOMIC DNA]</scope>
    <source>
        <strain evidence="6 7">MER 54</strain>
    </source>
</reference>
<feature type="domain" description="Heparinase II/III-like C-terminal" evidence="5">
    <location>
        <begin position="404"/>
        <end position="563"/>
    </location>
</feature>
<gene>
    <name evidence="6" type="ORF">EJQ19_02765</name>
</gene>
<dbReference type="Pfam" id="PF07940">
    <property type="entry name" value="Hepar_II_III_C"/>
    <property type="match status" value="1"/>
</dbReference>
<dbReference type="AlphaFoldDB" id="A0A430JJJ0"/>
<dbReference type="GO" id="GO:0042597">
    <property type="term" value="C:periplasmic space"/>
    <property type="evidence" value="ECO:0007669"/>
    <property type="project" value="UniProtKB-SubCell"/>
</dbReference>
<comment type="caution">
    <text evidence="6">The sequence shown here is derived from an EMBL/GenBank/DDBJ whole genome shotgun (WGS) entry which is preliminary data.</text>
</comment>
<keyword evidence="4" id="KW-0456">Lyase</keyword>
<evidence type="ECO:0000313" key="7">
    <source>
        <dbReference type="Proteomes" id="UP000276128"/>
    </source>
</evidence>
<evidence type="ECO:0000313" key="6">
    <source>
        <dbReference type="EMBL" id="RTE11225.1"/>
    </source>
</evidence>
<dbReference type="RefSeq" id="WP_126139676.1">
    <property type="nucleotide sequence ID" value="NZ_RXHU01000011.1"/>
</dbReference>
<dbReference type="OrthoDB" id="9772435at2"/>